<dbReference type="Pfam" id="PF04244">
    <property type="entry name" value="DPRP"/>
    <property type="match status" value="1"/>
</dbReference>
<dbReference type="Gene3D" id="1.10.10.1710">
    <property type="entry name" value="Deoxyribodipyrimidine photolyase-related"/>
    <property type="match status" value="1"/>
</dbReference>
<dbReference type="Gene3D" id="3.40.50.620">
    <property type="entry name" value="HUPs"/>
    <property type="match status" value="1"/>
</dbReference>
<protein>
    <submittedName>
        <fullName evidence="1">Cryptochrome/photolyase family protein</fullName>
    </submittedName>
</protein>
<dbReference type="PANTHER" id="PTHR38657:SF1">
    <property type="entry name" value="SLR1343 PROTEIN"/>
    <property type="match status" value="1"/>
</dbReference>
<dbReference type="InterPro" id="IPR014729">
    <property type="entry name" value="Rossmann-like_a/b/a_fold"/>
</dbReference>
<evidence type="ECO:0000313" key="2">
    <source>
        <dbReference type="Proteomes" id="UP000315400"/>
    </source>
</evidence>
<dbReference type="PANTHER" id="PTHR38657">
    <property type="entry name" value="SLR1343 PROTEIN"/>
    <property type="match status" value="1"/>
</dbReference>
<accession>A0A540VW99</accession>
<dbReference type="EMBL" id="VIFK01000001">
    <property type="protein sequence ID" value="TQF01018.1"/>
    <property type="molecule type" value="Genomic_DNA"/>
</dbReference>
<comment type="caution">
    <text evidence="1">The sequence shown here is derived from an EMBL/GenBank/DDBJ whole genome shotgun (WGS) entry which is preliminary data.</text>
</comment>
<gene>
    <name evidence="1" type="ORF">FKY71_00095</name>
</gene>
<proteinExistence type="predicted"/>
<name>A0A540VW99_9GAMM</name>
<dbReference type="Gene3D" id="1.10.579.10">
    <property type="entry name" value="DNA Cyclobutane Dipyrimidine Photolyase, subunit A, domain 3"/>
    <property type="match status" value="1"/>
</dbReference>
<dbReference type="InterPro" id="IPR007357">
    <property type="entry name" value="PhrB-like"/>
</dbReference>
<keyword evidence="1" id="KW-0456">Lyase</keyword>
<sequence>MSVNRLVVVLNDQLDRDSPLLADLDASRDLVWMVEAPAETRRPGAHQQRLVLLLSAMRHLRDELQAGGMRVHYRALDDAPADAPAQPVASYLAADIAELAPNTVVLMEAGDWAVEQSLLETVREAGCELEWHEDTHFLATRGAFQRWAEGRKSLTMEYFYRGMRKRDHILVADGKPVGGAWNFDQDNRAAFGAAGPGALPAHPTFPPDRITEGVIEAVVDGHGDHPGDARQFNQPVTPAQARLALDDFIAYRLPSFGTFQDAIWLGDPLLYHARLSAALNLHLLDPRDCINAAVTAWERGDAPLNAVEGFVRQILGWREFIRGVYWLRMPEYAQMNALGHDAALPDFYWDGQTDMACMADAMAGLLRHGYAHHIQRLMVLGLFAQLYGAHPYAFHEWHMAMYLDAADWVSLPNALGMSQFGDGGVVGTKPYCASGAYIDRMSNACSSCRYNPRQATGEHACPFTTLYWDFLDRHEAQLSGNRRLQFQFKNLQRKSDADRAAIREQAAALRSRMTPTHA</sequence>
<dbReference type="SUPFAM" id="SSF48173">
    <property type="entry name" value="Cryptochrome/photolyase FAD-binding domain"/>
    <property type="match status" value="1"/>
</dbReference>
<dbReference type="Proteomes" id="UP000315400">
    <property type="component" value="Unassembled WGS sequence"/>
</dbReference>
<reference evidence="1 2" key="1">
    <citation type="submission" date="2019-06" db="EMBL/GenBank/DDBJ databases">
        <title>Metagenome assembled Genome of Spiribacter salinus SL48-SHIP from the microbial mat of Salt Lake 48 (Novosibirsk region, Russia).</title>
        <authorList>
            <person name="Shipova A."/>
            <person name="Rozanov A.S."/>
            <person name="Bryanskaya A.V."/>
            <person name="Peltek S.E."/>
        </authorList>
    </citation>
    <scope>NUCLEOTIDE SEQUENCE [LARGE SCALE GENOMIC DNA]</scope>
    <source>
        <strain evidence="1">SL48-SHIP-2</strain>
    </source>
</reference>
<dbReference type="AlphaFoldDB" id="A0A540VW99"/>
<organism evidence="1 2">
    <name type="scientific">Spiribacter salinus</name>
    <dbReference type="NCBI Taxonomy" id="1335746"/>
    <lineage>
        <taxon>Bacteria</taxon>
        <taxon>Pseudomonadati</taxon>
        <taxon>Pseudomonadota</taxon>
        <taxon>Gammaproteobacteria</taxon>
        <taxon>Chromatiales</taxon>
        <taxon>Ectothiorhodospiraceae</taxon>
        <taxon>Spiribacter</taxon>
    </lineage>
</organism>
<dbReference type="GO" id="GO:0016829">
    <property type="term" value="F:lyase activity"/>
    <property type="evidence" value="ECO:0007669"/>
    <property type="project" value="UniProtKB-KW"/>
</dbReference>
<dbReference type="STRING" id="1260251.SPISAL_06110"/>
<dbReference type="InterPro" id="IPR052551">
    <property type="entry name" value="UV-DNA_repair_photolyase"/>
</dbReference>
<evidence type="ECO:0000313" key="1">
    <source>
        <dbReference type="EMBL" id="TQF01018.1"/>
    </source>
</evidence>
<dbReference type="InterPro" id="IPR036134">
    <property type="entry name" value="Crypto/Photolyase_FAD-like_sf"/>
</dbReference>
<dbReference type="Gene3D" id="1.25.40.80">
    <property type="match status" value="1"/>
</dbReference>